<organism evidence="2 3">
    <name type="scientific">Liquidambar formosana</name>
    <name type="common">Formosan gum</name>
    <dbReference type="NCBI Taxonomy" id="63359"/>
    <lineage>
        <taxon>Eukaryota</taxon>
        <taxon>Viridiplantae</taxon>
        <taxon>Streptophyta</taxon>
        <taxon>Embryophyta</taxon>
        <taxon>Tracheophyta</taxon>
        <taxon>Spermatophyta</taxon>
        <taxon>Magnoliopsida</taxon>
        <taxon>eudicotyledons</taxon>
        <taxon>Gunneridae</taxon>
        <taxon>Pentapetalae</taxon>
        <taxon>Saxifragales</taxon>
        <taxon>Altingiaceae</taxon>
        <taxon>Liquidambar</taxon>
    </lineage>
</organism>
<gene>
    <name evidence="2" type="ORF">L1049_003067</name>
</gene>
<evidence type="ECO:0000313" key="3">
    <source>
        <dbReference type="Proteomes" id="UP001415857"/>
    </source>
</evidence>
<sequence length="161" mass="16926">MWVHFQRRASQHVFVLFWHHLEDRLCAADGAGGLGRETEGEGDEGVGTEPGGVEGGGAGGIEAGSAEETADEGEDEDEDGDKGGGDEEGYQWEGLNSKSGCYDGGDCSQSGDAKYPHESQDGVADRRLYDPHPLSLSLSLSSSSPKGILPCSFDWGGWGFG</sequence>
<name>A0AAP0NJF0_LIQFO</name>
<dbReference type="AlphaFoldDB" id="A0AAP0NJF0"/>
<protein>
    <submittedName>
        <fullName evidence="2">Uncharacterized protein</fullName>
    </submittedName>
</protein>
<comment type="caution">
    <text evidence="2">The sequence shown here is derived from an EMBL/GenBank/DDBJ whole genome shotgun (WGS) entry which is preliminary data.</text>
</comment>
<feature type="compositionally biased region" description="Acidic residues" evidence="1">
    <location>
        <begin position="68"/>
        <end position="90"/>
    </location>
</feature>
<dbReference type="Proteomes" id="UP001415857">
    <property type="component" value="Unassembled WGS sequence"/>
</dbReference>
<proteinExistence type="predicted"/>
<reference evidence="2 3" key="1">
    <citation type="journal article" date="2024" name="Plant J.">
        <title>Genome sequences and population genomics reveal climatic adaptation and genomic divergence between two closely related sweetgum species.</title>
        <authorList>
            <person name="Xu W.Q."/>
            <person name="Ren C.Q."/>
            <person name="Zhang X.Y."/>
            <person name="Comes H.P."/>
            <person name="Liu X.H."/>
            <person name="Li Y.G."/>
            <person name="Kettle C.J."/>
            <person name="Jalonen R."/>
            <person name="Gaisberger H."/>
            <person name="Ma Y.Z."/>
            <person name="Qiu Y.X."/>
        </authorList>
    </citation>
    <scope>NUCLEOTIDE SEQUENCE [LARGE SCALE GENOMIC DNA]</scope>
    <source>
        <strain evidence="2">Hangzhou</strain>
    </source>
</reference>
<feature type="compositionally biased region" description="Gly residues" evidence="1">
    <location>
        <begin position="48"/>
        <end position="62"/>
    </location>
</feature>
<keyword evidence="3" id="KW-1185">Reference proteome</keyword>
<evidence type="ECO:0000256" key="1">
    <source>
        <dbReference type="SAM" id="MobiDB-lite"/>
    </source>
</evidence>
<feature type="region of interest" description="Disordered" evidence="1">
    <location>
        <begin position="32"/>
        <end position="128"/>
    </location>
</feature>
<evidence type="ECO:0000313" key="2">
    <source>
        <dbReference type="EMBL" id="KAK9272690.1"/>
    </source>
</evidence>
<dbReference type="EMBL" id="JBBPBK010000013">
    <property type="protein sequence ID" value="KAK9272690.1"/>
    <property type="molecule type" value="Genomic_DNA"/>
</dbReference>
<accession>A0AAP0NJF0</accession>
<feature type="compositionally biased region" description="Basic and acidic residues" evidence="1">
    <location>
        <begin position="114"/>
        <end position="128"/>
    </location>
</feature>